<reference evidence="3 4" key="1">
    <citation type="submission" date="2019-02" db="EMBL/GenBank/DDBJ databases">
        <title>Deep-cultivation of Planctomycetes and their phenomic and genomic characterization uncovers novel biology.</title>
        <authorList>
            <person name="Wiegand S."/>
            <person name="Jogler M."/>
            <person name="Boedeker C."/>
            <person name="Pinto D."/>
            <person name="Vollmers J."/>
            <person name="Rivas-Marin E."/>
            <person name="Kohn T."/>
            <person name="Peeters S.H."/>
            <person name="Heuer A."/>
            <person name="Rast P."/>
            <person name="Oberbeckmann S."/>
            <person name="Bunk B."/>
            <person name="Jeske O."/>
            <person name="Meyerdierks A."/>
            <person name="Storesund J.E."/>
            <person name="Kallscheuer N."/>
            <person name="Luecker S."/>
            <person name="Lage O.M."/>
            <person name="Pohl T."/>
            <person name="Merkel B.J."/>
            <person name="Hornburger P."/>
            <person name="Mueller R.-W."/>
            <person name="Bruemmer F."/>
            <person name="Labrenz M."/>
            <person name="Spormann A.M."/>
            <person name="Op Den Camp H."/>
            <person name="Overmann J."/>
            <person name="Amann R."/>
            <person name="Jetten M.S.M."/>
            <person name="Mascher T."/>
            <person name="Medema M.H."/>
            <person name="Devos D.P."/>
            <person name="Kaster A.-K."/>
            <person name="Ovreas L."/>
            <person name="Rohde M."/>
            <person name="Galperin M.Y."/>
            <person name="Jogler C."/>
        </authorList>
    </citation>
    <scope>NUCLEOTIDE SEQUENCE [LARGE SCALE GENOMIC DNA]</scope>
    <source>
        <strain evidence="3 4">CA13</strain>
    </source>
</reference>
<dbReference type="GO" id="GO:0004560">
    <property type="term" value="F:alpha-L-fucosidase activity"/>
    <property type="evidence" value="ECO:0007669"/>
    <property type="project" value="TreeGrafter"/>
</dbReference>
<comment type="caution">
    <text evidence="3">The sequence shown here is derived from an EMBL/GenBank/DDBJ whole genome shotgun (WGS) entry which is preliminary data.</text>
</comment>
<dbReference type="GO" id="GO:0005975">
    <property type="term" value="P:carbohydrate metabolic process"/>
    <property type="evidence" value="ECO:0007669"/>
    <property type="project" value="InterPro"/>
</dbReference>
<gene>
    <name evidence="3" type="ORF">CA13_72870</name>
</gene>
<name>A0A5C5YPS8_9BACT</name>
<protein>
    <recommendedName>
        <fullName evidence="5">Tat pathway signal sequence domain protein</fullName>
    </recommendedName>
</protein>
<dbReference type="Pfam" id="PF22124">
    <property type="entry name" value="Glyco_hydro_95_cat"/>
    <property type="match status" value="1"/>
</dbReference>
<feature type="domain" description="Glycosyl hydrolase family 95 catalytic" evidence="2">
    <location>
        <begin position="293"/>
        <end position="602"/>
    </location>
</feature>
<feature type="domain" description="Alpha fucosidase A-like C-terminal" evidence="1">
    <location>
        <begin position="634"/>
        <end position="722"/>
    </location>
</feature>
<dbReference type="PANTHER" id="PTHR31084:SF0">
    <property type="entry name" value="ALPHA-L-FUCOSIDASE 2"/>
    <property type="match status" value="1"/>
</dbReference>
<dbReference type="AlphaFoldDB" id="A0A5C5YPS8"/>
<keyword evidence="4" id="KW-1185">Reference proteome</keyword>
<evidence type="ECO:0000313" key="4">
    <source>
        <dbReference type="Proteomes" id="UP000315010"/>
    </source>
</evidence>
<evidence type="ECO:0008006" key="5">
    <source>
        <dbReference type="Google" id="ProtNLM"/>
    </source>
</evidence>
<dbReference type="EMBL" id="SJPJ01000002">
    <property type="protein sequence ID" value="TWT76788.1"/>
    <property type="molecule type" value="Genomic_DNA"/>
</dbReference>
<dbReference type="PANTHER" id="PTHR31084">
    <property type="entry name" value="ALPHA-L-FUCOSIDASE 2"/>
    <property type="match status" value="1"/>
</dbReference>
<evidence type="ECO:0000259" key="1">
    <source>
        <dbReference type="Pfam" id="PF21307"/>
    </source>
</evidence>
<proteinExistence type="predicted"/>
<dbReference type="Gene3D" id="1.50.10.10">
    <property type="match status" value="1"/>
</dbReference>
<evidence type="ECO:0000259" key="2">
    <source>
        <dbReference type="Pfam" id="PF22124"/>
    </source>
</evidence>
<accession>A0A5C5YPS8</accession>
<dbReference type="Proteomes" id="UP000315010">
    <property type="component" value="Unassembled WGS sequence"/>
</dbReference>
<dbReference type="InterPro" id="IPR049053">
    <property type="entry name" value="AFCA-like_C"/>
</dbReference>
<sequence length="753" mass="84315">MLWWNAAAAAQPEVDAVDWPAFLAEQDMCWKKLPSQWYEGPFLGNGEQGTLLYKLDDRTLRWDVGCSAAHDHRPIEEDDLAEKGAAVLNRGRHFIGHLRLELPADVTGFESRLSLWDAEATGTLSAKGGTVEWSALVHATEPVMRFELVAKGSLEETKFVYVAEEPRNPRAVRAGTLRVPRDEMRVPANPSPVRTTLDDGVRTAVQNLYAGGQTAVAWVEKSVGGKTMLWLSVKHSFPDKNAVVQAVEAVRAAASADQVAWVQTHRDWWHNYYPHSFVSVGDRYWDSFYWIQQYKLACATRDKGWIIDNQGPWLQPTAWAALWWNLNVQLSHSGGYVANRRGMVSAMSHRLDINRDNLARNVAEPYRADSYAIGRSTSGWDLLGSVGQPGGREPMDANLGREVGNLLWGVHNIDLEYRYWRDAELRDDVLYPLLTRAVNYYRHFLVENKDGQLSLPETYSPEYRRATDCTYDIDLLGWGVGRLLELASEKGLFEKDEPLIPVWKEIQAKLVPVHLDGKSGRMIGRGVKLTGRHRHWSHLMAIYPLLTLTPEAPADRELIDRSLTHWHSFGRAMGYSFTGGACVAALLGDGERAFGFLNGLKSYLQANTFYSEIGLPVMETPLHGATAMQEMLLQSWGGRLRVFPAMPSEWPDAQIHQLRGEGAFLVSARREQGKTQWVLVQAEAGGSVQVEPQLANAQWAAANGAKVKNDGEGIYSIQTSPGDWVMFWPRGKARPKPSVIPVAPHGKRHPFGL</sequence>
<organism evidence="3 4">
    <name type="scientific">Novipirellula herctigrandis</name>
    <dbReference type="NCBI Taxonomy" id="2527986"/>
    <lineage>
        <taxon>Bacteria</taxon>
        <taxon>Pseudomonadati</taxon>
        <taxon>Planctomycetota</taxon>
        <taxon>Planctomycetia</taxon>
        <taxon>Pirellulales</taxon>
        <taxon>Pirellulaceae</taxon>
        <taxon>Novipirellula</taxon>
    </lineage>
</organism>
<dbReference type="Pfam" id="PF21307">
    <property type="entry name" value="Glyco_hydro_95_C"/>
    <property type="match status" value="1"/>
</dbReference>
<dbReference type="SUPFAM" id="SSF48208">
    <property type="entry name" value="Six-hairpin glycosidases"/>
    <property type="match status" value="1"/>
</dbReference>
<dbReference type="InterPro" id="IPR008928">
    <property type="entry name" value="6-hairpin_glycosidase_sf"/>
</dbReference>
<dbReference type="InterPro" id="IPR054363">
    <property type="entry name" value="GH95_cat"/>
</dbReference>
<evidence type="ECO:0000313" key="3">
    <source>
        <dbReference type="EMBL" id="TWT76788.1"/>
    </source>
</evidence>
<dbReference type="InterPro" id="IPR012341">
    <property type="entry name" value="6hp_glycosidase-like_sf"/>
</dbReference>